<reference evidence="2" key="1">
    <citation type="submission" date="2022-10" db="EMBL/GenBank/DDBJ databases">
        <title>Tapping the CABI collections for fungal endophytes: first genome assemblies for Collariella, Neodidymelliopsis, Ascochyta clinopodiicola, Didymella pomorum, Didymosphaeria variabile, Neocosmospora piperis and Neocucurbitaria cava.</title>
        <authorList>
            <person name="Hill R."/>
        </authorList>
    </citation>
    <scope>NUCLEOTIDE SEQUENCE</scope>
    <source>
        <strain evidence="2">IMI 360193</strain>
    </source>
</reference>
<feature type="transmembrane region" description="Helical" evidence="1">
    <location>
        <begin position="68"/>
        <end position="93"/>
    </location>
</feature>
<dbReference type="OrthoDB" id="3205825at2759"/>
<feature type="transmembrane region" description="Helical" evidence="1">
    <location>
        <begin position="33"/>
        <end position="56"/>
    </location>
</feature>
<evidence type="ECO:0000313" key="2">
    <source>
        <dbReference type="EMBL" id="KAJ4338100.1"/>
    </source>
</evidence>
<evidence type="ECO:0000313" key="3">
    <source>
        <dbReference type="Proteomes" id="UP001140562"/>
    </source>
</evidence>
<evidence type="ECO:0000256" key="1">
    <source>
        <dbReference type="SAM" id="Phobius"/>
    </source>
</evidence>
<name>A0A9W9C051_9PLEO</name>
<dbReference type="PANTHER" id="PTHR35179:SF1">
    <property type="entry name" value="INTEGRAL MEMBRANE PROTEIN"/>
    <property type="match status" value="1"/>
</dbReference>
<proteinExistence type="predicted"/>
<keyword evidence="1" id="KW-0812">Transmembrane</keyword>
<dbReference type="AlphaFoldDB" id="A0A9W9C051"/>
<feature type="transmembrane region" description="Helical" evidence="1">
    <location>
        <begin position="175"/>
        <end position="193"/>
    </location>
</feature>
<gene>
    <name evidence="2" type="ORF">N0V87_004248</name>
</gene>
<keyword evidence="1" id="KW-1133">Transmembrane helix</keyword>
<organism evidence="2 3">
    <name type="scientific">Didymella glomerata</name>
    <dbReference type="NCBI Taxonomy" id="749621"/>
    <lineage>
        <taxon>Eukaryota</taxon>
        <taxon>Fungi</taxon>
        <taxon>Dikarya</taxon>
        <taxon>Ascomycota</taxon>
        <taxon>Pezizomycotina</taxon>
        <taxon>Dothideomycetes</taxon>
        <taxon>Pleosporomycetidae</taxon>
        <taxon>Pleosporales</taxon>
        <taxon>Pleosporineae</taxon>
        <taxon>Didymellaceae</taxon>
        <taxon>Didymella</taxon>
    </lineage>
</organism>
<keyword evidence="1" id="KW-0472">Membrane</keyword>
<dbReference type="EMBL" id="JAPEUV010000033">
    <property type="protein sequence ID" value="KAJ4338100.1"/>
    <property type="molecule type" value="Genomic_DNA"/>
</dbReference>
<keyword evidence="3" id="KW-1185">Reference proteome</keyword>
<comment type="caution">
    <text evidence="2">The sequence shown here is derived from an EMBL/GenBank/DDBJ whole genome shotgun (WGS) entry which is preliminary data.</text>
</comment>
<accession>A0A9W9C051</accession>
<protein>
    <submittedName>
        <fullName evidence="2">Uncharacterized protein</fullName>
    </submittedName>
</protein>
<dbReference type="PANTHER" id="PTHR35179">
    <property type="entry name" value="PROTEIN CBG02620"/>
    <property type="match status" value="1"/>
</dbReference>
<dbReference type="Proteomes" id="UP001140562">
    <property type="component" value="Unassembled WGS sequence"/>
</dbReference>
<sequence length="198" mass="23096">MGWSSEFNPDPTFTAWGPFIRDGYYIQPVTYRAIIVAGMVFGFAGLFAISAAYIAFRQTKASRNPSRSPYIWMIWLELAASVVIAIECLLYLLKVIRPSFYFYMSICQSYDSVIHRTFLTSSRWIHINNIWDRIEKVLYLFIDGFLNFYFMRVVKANLVKNGLEKYNKLVLFNQRMIVISLLMDVMIIAAMWIPNGFV</sequence>